<evidence type="ECO:0000256" key="1">
    <source>
        <dbReference type="HAMAP-Rule" id="MF_01112"/>
    </source>
</evidence>
<dbReference type="Proteomes" id="UP000199076">
    <property type="component" value="Unassembled WGS sequence"/>
</dbReference>
<dbReference type="InterPro" id="IPR002739">
    <property type="entry name" value="PAB1135-like"/>
</dbReference>
<comment type="similarity">
    <text evidence="1">Belongs to the UPF0201 family.</text>
</comment>
<name>A0A1G7K8Z9_9EURY</name>
<keyword evidence="3" id="KW-1185">Reference proteome</keyword>
<dbReference type="HAMAP" id="MF_01112">
    <property type="entry name" value="UPF0201"/>
    <property type="match status" value="1"/>
</dbReference>
<dbReference type="PANTHER" id="PTHR39652:SF1">
    <property type="entry name" value="UPF0201 PROTEIN TK1335"/>
    <property type="match status" value="1"/>
</dbReference>
<evidence type="ECO:0000313" key="3">
    <source>
        <dbReference type="Proteomes" id="UP000199076"/>
    </source>
</evidence>
<sequence length="138" mass="15447">MIYSVDVQITAPVNDTEVTDRVADAIRNLFPDAEIEERPGELLAETHSLETLSEALHRQEILDAARKVCFENRQGDTFSFDLKKQPAFEGVVTFAVGNPSELGDLHVRVRVEEPSVEEYIDHVAPATEEGRPVQSDDR</sequence>
<protein>
    <recommendedName>
        <fullName evidence="1">UPF0201 protein SAMN05216218_105220</fullName>
    </recommendedName>
</protein>
<dbReference type="Pfam" id="PF01877">
    <property type="entry name" value="RNA_binding"/>
    <property type="match status" value="1"/>
</dbReference>
<dbReference type="AlphaFoldDB" id="A0A1G7K8Z9"/>
<dbReference type="EMBL" id="FNBK01000005">
    <property type="protein sequence ID" value="SDF33788.1"/>
    <property type="molecule type" value="Genomic_DNA"/>
</dbReference>
<dbReference type="InterPro" id="IPR022803">
    <property type="entry name" value="Ribosomal_uL5_dom_sf"/>
</dbReference>
<dbReference type="SUPFAM" id="SSF55282">
    <property type="entry name" value="RL5-like"/>
    <property type="match status" value="1"/>
</dbReference>
<dbReference type="STRING" id="660518.SAMN05216218_105220"/>
<dbReference type="Gene3D" id="3.30.1440.10">
    <property type="match status" value="1"/>
</dbReference>
<evidence type="ECO:0000313" key="2">
    <source>
        <dbReference type="EMBL" id="SDF33788.1"/>
    </source>
</evidence>
<gene>
    <name evidence="2" type="ORF">SAMN05216218_105220</name>
</gene>
<proteinExistence type="inferred from homology"/>
<dbReference type="RefSeq" id="WP_092690616.1">
    <property type="nucleotide sequence ID" value="NZ_FNBK01000005.1"/>
</dbReference>
<dbReference type="PANTHER" id="PTHR39652">
    <property type="entry name" value="UPF0201 PROTEIN TK1335"/>
    <property type="match status" value="1"/>
</dbReference>
<accession>A0A1G7K8Z9</accession>
<reference evidence="3" key="1">
    <citation type="submission" date="2016-10" db="EMBL/GenBank/DDBJ databases">
        <authorList>
            <person name="Varghese N."/>
            <person name="Submissions S."/>
        </authorList>
    </citation>
    <scope>NUCLEOTIDE SEQUENCE [LARGE SCALE GENOMIC DNA]</scope>
    <source>
        <strain evidence="3">IBRC-M 10760</strain>
    </source>
</reference>
<dbReference type="OrthoDB" id="7819at2157"/>
<organism evidence="2 3">
    <name type="scientific">Halorientalis regularis</name>
    <dbReference type="NCBI Taxonomy" id="660518"/>
    <lineage>
        <taxon>Archaea</taxon>
        <taxon>Methanobacteriati</taxon>
        <taxon>Methanobacteriota</taxon>
        <taxon>Stenosarchaea group</taxon>
        <taxon>Halobacteria</taxon>
        <taxon>Halobacteriales</taxon>
        <taxon>Haloarculaceae</taxon>
        <taxon>Halorientalis</taxon>
    </lineage>
</organism>